<dbReference type="Proteomes" id="UP001054902">
    <property type="component" value="Unassembled WGS sequence"/>
</dbReference>
<keyword evidence="2" id="KW-1185">Reference proteome</keyword>
<name>A0AAD3CWQ3_9STRA</name>
<reference evidence="1 2" key="1">
    <citation type="journal article" date="2021" name="Sci. Rep.">
        <title>The genome of the diatom Chaetoceros tenuissimus carries an ancient integrated fragment of an extant virus.</title>
        <authorList>
            <person name="Hongo Y."/>
            <person name="Kimura K."/>
            <person name="Takaki Y."/>
            <person name="Yoshida Y."/>
            <person name="Baba S."/>
            <person name="Kobayashi G."/>
            <person name="Nagasaki K."/>
            <person name="Hano T."/>
            <person name="Tomaru Y."/>
        </authorList>
    </citation>
    <scope>NUCLEOTIDE SEQUENCE [LARGE SCALE GENOMIC DNA]</scope>
    <source>
        <strain evidence="1 2">NIES-3715</strain>
    </source>
</reference>
<comment type="caution">
    <text evidence="1">The sequence shown here is derived from an EMBL/GenBank/DDBJ whole genome shotgun (WGS) entry which is preliminary data.</text>
</comment>
<accession>A0AAD3CWQ3</accession>
<gene>
    <name evidence="1" type="ORF">CTEN210_08851</name>
</gene>
<protein>
    <submittedName>
        <fullName evidence="1">Uncharacterized protein</fullName>
    </submittedName>
</protein>
<evidence type="ECO:0000313" key="2">
    <source>
        <dbReference type="Proteomes" id="UP001054902"/>
    </source>
</evidence>
<sequence>MISEYYHTNAQEVNKARIKVSVWSFESDERHEKEIRWQEKIPTLETKGALLYTLLHFFDKELTLCVGDESTADCHIFTYIDCDSYIPPDDSFLNPTSLTSSKRNESHIAEACKSLSKKNLHTIDSLSANAASLNDRVIADSGIQTMFIMAAIRDRKRKKYREHLLCRLVLSKDGLLQVTPSFSTHKRMSNFEGDSEFFLSHENLDLKKQGRLELSTFTFSSRGSKNSFHYSLELLEPNLNDFTKIEKLLGEASDDEYALLAEKRAKAKRLVNRKVEALGSYRREEAMMILEIVSGHDFCVKDPIFVKYSIIAPSWEIDTNDSKTKLPMKNVDALNEDGEGAPSHFAYEGSTVCSEMKNSSLCFPFIPAFGVLIMLLVFNVEFGIKYGLIATVLALVIVDEILFTNSCRNKVASHQTHTFHHSMRFFRYLESTQETKEAPKFQVKLEVFTLRSDSACSFLGRGIVCIQPKDGDQEFRVSLSRPVCKTSSSRFWHKLRDYYIGTTIEESSVENRKLDAWGNPNVINESCSGTILVAINHLSGTNFRCTERSSTLEPNIVLRETADEVLRRIRRNTRLRDFDESNKADGHTLNRKTKEILKRVRERKRRSL</sequence>
<proteinExistence type="predicted"/>
<organism evidence="1 2">
    <name type="scientific">Chaetoceros tenuissimus</name>
    <dbReference type="NCBI Taxonomy" id="426638"/>
    <lineage>
        <taxon>Eukaryota</taxon>
        <taxon>Sar</taxon>
        <taxon>Stramenopiles</taxon>
        <taxon>Ochrophyta</taxon>
        <taxon>Bacillariophyta</taxon>
        <taxon>Coscinodiscophyceae</taxon>
        <taxon>Chaetocerotophycidae</taxon>
        <taxon>Chaetocerotales</taxon>
        <taxon>Chaetocerotaceae</taxon>
        <taxon>Chaetoceros</taxon>
    </lineage>
</organism>
<evidence type="ECO:0000313" key="1">
    <source>
        <dbReference type="EMBL" id="GFH52375.1"/>
    </source>
</evidence>
<dbReference type="EMBL" id="BLLK01000045">
    <property type="protein sequence ID" value="GFH52375.1"/>
    <property type="molecule type" value="Genomic_DNA"/>
</dbReference>
<dbReference type="AlphaFoldDB" id="A0AAD3CWQ3"/>